<dbReference type="Proteomes" id="UP000308697">
    <property type="component" value="Unassembled WGS sequence"/>
</dbReference>
<evidence type="ECO:0000256" key="2">
    <source>
        <dbReference type="SAM" id="MobiDB-lite"/>
    </source>
</evidence>
<name>A0A4U0NVX6_9ACTN</name>
<feature type="region of interest" description="Disordered" evidence="2">
    <location>
        <begin position="290"/>
        <end position="315"/>
    </location>
</feature>
<feature type="domain" description="HTH luxR-type" evidence="3">
    <location>
        <begin position="581"/>
        <end position="646"/>
    </location>
</feature>
<keyword evidence="1" id="KW-0238">DNA-binding</keyword>
<protein>
    <submittedName>
        <fullName evidence="4">Helix-turn-helix transcriptional regulator</fullName>
    </submittedName>
</protein>
<dbReference type="SUPFAM" id="SSF46894">
    <property type="entry name" value="C-terminal effector domain of the bipartite response regulators"/>
    <property type="match status" value="1"/>
</dbReference>
<dbReference type="InterPro" id="IPR011990">
    <property type="entry name" value="TPR-like_helical_dom_sf"/>
</dbReference>
<dbReference type="AlphaFoldDB" id="A0A4U0NVX6"/>
<dbReference type="Pfam" id="PF00196">
    <property type="entry name" value="GerE"/>
    <property type="match status" value="1"/>
</dbReference>
<dbReference type="InterPro" id="IPR039420">
    <property type="entry name" value="WalR-like"/>
</dbReference>
<dbReference type="PANTHER" id="PTHR43214:SF42">
    <property type="entry name" value="TRANSCRIPTIONAL REGULATORY PROTEIN DESR"/>
    <property type="match status" value="1"/>
</dbReference>
<evidence type="ECO:0000313" key="4">
    <source>
        <dbReference type="EMBL" id="TJZ58740.1"/>
    </source>
</evidence>
<sequence>MTWAGWAPVRMAGACGIASNPRVSCASSAVYRPALGPGHNSSGQPLFRGTAIRVADAQGSPRLLLASNLLAIPVLPIPSPAGVRTRRSNVRAHRAVPPRTGKSAHWRRLHRRWARALTRDADRPGRGESTHDQAGPASGSAQLAAGQAELTRGVRALREGSALDAREALLLAATLLHGAGRADEEATALIRAAEASWSAGDRTGYLATAQRLGTCTGVPGTVRDYHRGVAAALHGDGARSVALLRAAARPAPGDDGPDALVHASRAALALGEPADARDLSACALARVEAHRTSRISTEPQPTPPPDPSPSGPSLPEVLGHLALVEVAADDHPRAAAHARRGLHLAVARGQHNSAALHQSVLAMTAAIRGDTAACRSRAQAALTTGRAHGLMVPALLATWSLGLLDLAHHAPREAVERLRPLVLGSAGPRHFAWRLRVIPWFVEAVALAYADIPAPERERLHRALHQARAALRTLEGWAQTSGDHQARATALHCRALLATRGTADPHFDQALAVMERTGSGFALARTKLSYGMYLRRHRRPNEARDHLRGARLLFESCGAEVWAERAGDELRAAGQAQPGARPRPLTGLTPQQLRVARHVAEGHTNREVATMLTISHRTVDHHLRNVFAALGIRSRVELVHALASDGENWSLGARQG</sequence>
<feature type="compositionally biased region" description="Low complexity" evidence="2">
    <location>
        <begin position="133"/>
        <end position="143"/>
    </location>
</feature>
<evidence type="ECO:0000313" key="5">
    <source>
        <dbReference type="Proteomes" id="UP000308697"/>
    </source>
</evidence>
<dbReference type="SMART" id="SM00421">
    <property type="entry name" value="HTH_LUXR"/>
    <property type="match status" value="1"/>
</dbReference>
<dbReference type="PANTHER" id="PTHR43214">
    <property type="entry name" value="TWO-COMPONENT RESPONSE REGULATOR"/>
    <property type="match status" value="1"/>
</dbReference>
<comment type="caution">
    <text evidence="4">The sequence shown here is derived from an EMBL/GenBank/DDBJ whole genome shotgun (WGS) entry which is preliminary data.</text>
</comment>
<dbReference type="GO" id="GO:0003677">
    <property type="term" value="F:DNA binding"/>
    <property type="evidence" value="ECO:0007669"/>
    <property type="project" value="UniProtKB-KW"/>
</dbReference>
<dbReference type="PROSITE" id="PS50043">
    <property type="entry name" value="HTH_LUXR_2"/>
    <property type="match status" value="1"/>
</dbReference>
<feature type="compositionally biased region" description="Basic residues" evidence="2">
    <location>
        <begin position="84"/>
        <end position="114"/>
    </location>
</feature>
<dbReference type="InterPro" id="IPR000792">
    <property type="entry name" value="Tscrpt_reg_LuxR_C"/>
</dbReference>
<evidence type="ECO:0000256" key="1">
    <source>
        <dbReference type="ARBA" id="ARBA00023125"/>
    </source>
</evidence>
<dbReference type="InterPro" id="IPR016032">
    <property type="entry name" value="Sig_transdc_resp-reg_C-effctor"/>
</dbReference>
<dbReference type="CDD" id="cd06170">
    <property type="entry name" value="LuxR_C_like"/>
    <property type="match status" value="1"/>
</dbReference>
<accession>A0A4U0NVX6</accession>
<proteinExistence type="predicted"/>
<dbReference type="OrthoDB" id="483at2"/>
<evidence type="ECO:0000259" key="3">
    <source>
        <dbReference type="PROSITE" id="PS50043"/>
    </source>
</evidence>
<dbReference type="Gene3D" id="1.10.10.10">
    <property type="entry name" value="Winged helix-like DNA-binding domain superfamily/Winged helix DNA-binding domain"/>
    <property type="match status" value="1"/>
</dbReference>
<dbReference type="EMBL" id="SUMB01000001">
    <property type="protein sequence ID" value="TJZ58740.1"/>
    <property type="molecule type" value="Genomic_DNA"/>
</dbReference>
<keyword evidence="5" id="KW-1185">Reference proteome</keyword>
<dbReference type="Gene3D" id="1.25.40.10">
    <property type="entry name" value="Tetratricopeptide repeat domain"/>
    <property type="match status" value="1"/>
</dbReference>
<feature type="compositionally biased region" description="Pro residues" evidence="2">
    <location>
        <begin position="300"/>
        <end position="312"/>
    </location>
</feature>
<feature type="region of interest" description="Disordered" evidence="2">
    <location>
        <begin position="83"/>
        <end position="143"/>
    </location>
</feature>
<gene>
    <name evidence="4" type="ORF">FCH28_00770</name>
</gene>
<feature type="compositionally biased region" description="Basic and acidic residues" evidence="2">
    <location>
        <begin position="117"/>
        <end position="131"/>
    </location>
</feature>
<dbReference type="InterPro" id="IPR036388">
    <property type="entry name" value="WH-like_DNA-bd_sf"/>
</dbReference>
<organism evidence="4 5">
    <name type="scientific">Streptomyces piniterrae</name>
    <dbReference type="NCBI Taxonomy" id="2571125"/>
    <lineage>
        <taxon>Bacteria</taxon>
        <taxon>Bacillati</taxon>
        <taxon>Actinomycetota</taxon>
        <taxon>Actinomycetes</taxon>
        <taxon>Kitasatosporales</taxon>
        <taxon>Streptomycetaceae</taxon>
        <taxon>Streptomyces</taxon>
    </lineage>
</organism>
<dbReference type="PRINTS" id="PR00038">
    <property type="entry name" value="HTHLUXR"/>
</dbReference>
<dbReference type="GO" id="GO:0006355">
    <property type="term" value="P:regulation of DNA-templated transcription"/>
    <property type="evidence" value="ECO:0007669"/>
    <property type="project" value="InterPro"/>
</dbReference>
<reference evidence="4 5" key="1">
    <citation type="submission" date="2019-04" db="EMBL/GenBank/DDBJ databases">
        <title>Streptomyces piniterrae sp. nov., a heliquinomycin-producing actinomycete isolated from rhizosphere soil of Pinus yunnanensis.</title>
        <authorList>
            <person name="Zhuang X."/>
            <person name="Zhao J."/>
        </authorList>
    </citation>
    <scope>NUCLEOTIDE SEQUENCE [LARGE SCALE GENOMIC DNA]</scope>
    <source>
        <strain evidence="5">jys28</strain>
    </source>
</reference>